<feature type="domain" description="MacB-like periplasmic core" evidence="9">
    <location>
        <begin position="22"/>
        <end position="239"/>
    </location>
</feature>
<feature type="transmembrane region" description="Helical" evidence="7">
    <location>
        <begin position="330"/>
        <end position="359"/>
    </location>
</feature>
<keyword evidence="5 7" id="KW-0472">Membrane</keyword>
<evidence type="ECO:0000256" key="3">
    <source>
        <dbReference type="ARBA" id="ARBA00022692"/>
    </source>
</evidence>
<organism evidence="10 11">
    <name type="scientific">Methanolapillus millepedarum</name>
    <dbReference type="NCBI Taxonomy" id="3028296"/>
    <lineage>
        <taxon>Archaea</taxon>
        <taxon>Methanobacteriati</taxon>
        <taxon>Methanobacteriota</taxon>
        <taxon>Stenosarchaea group</taxon>
        <taxon>Methanomicrobia</taxon>
        <taxon>Methanosarcinales</taxon>
        <taxon>Methanosarcinaceae</taxon>
        <taxon>Methanolapillus</taxon>
    </lineage>
</organism>
<dbReference type="InterPro" id="IPR050250">
    <property type="entry name" value="Macrolide_Exporter_MacB"/>
</dbReference>
<gene>
    <name evidence="10" type="primary">yknZ</name>
    <name evidence="10" type="ORF">MsAc7_16960</name>
</gene>
<reference evidence="10 11" key="1">
    <citation type="submission" date="2023-07" db="EMBL/GenBank/DDBJ databases">
        <title>Closed genoem sequence of Methanosarcinaceae archaeon Ac7.</title>
        <authorList>
            <person name="Poehlein A."/>
            <person name="Protasov E."/>
            <person name="Platt K."/>
            <person name="Reeh H."/>
            <person name="Daniel R."/>
            <person name="Brune A."/>
        </authorList>
    </citation>
    <scope>NUCLEOTIDE SEQUENCE [LARGE SCALE GENOMIC DNA]</scope>
    <source>
        <strain evidence="10 11">Ac7</strain>
    </source>
</reference>
<evidence type="ECO:0000256" key="2">
    <source>
        <dbReference type="ARBA" id="ARBA00022475"/>
    </source>
</evidence>
<evidence type="ECO:0000256" key="4">
    <source>
        <dbReference type="ARBA" id="ARBA00022989"/>
    </source>
</evidence>
<name>A0AA96V3W2_9EURY</name>
<dbReference type="PANTHER" id="PTHR30572">
    <property type="entry name" value="MEMBRANE COMPONENT OF TRANSPORTER-RELATED"/>
    <property type="match status" value="1"/>
</dbReference>
<evidence type="ECO:0000313" key="11">
    <source>
        <dbReference type="Proteomes" id="UP001303587"/>
    </source>
</evidence>
<keyword evidence="3 7" id="KW-0812">Transmembrane</keyword>
<dbReference type="GO" id="GO:0005886">
    <property type="term" value="C:plasma membrane"/>
    <property type="evidence" value="ECO:0007669"/>
    <property type="project" value="UniProtKB-SubCell"/>
</dbReference>
<dbReference type="EMBL" id="CP131060">
    <property type="protein sequence ID" value="WNY26124.1"/>
    <property type="molecule type" value="Genomic_DNA"/>
</dbReference>
<evidence type="ECO:0000256" key="7">
    <source>
        <dbReference type="SAM" id="Phobius"/>
    </source>
</evidence>
<feature type="transmembrane region" description="Helical" evidence="7">
    <location>
        <begin position="365"/>
        <end position="391"/>
    </location>
</feature>
<protein>
    <submittedName>
        <fullName evidence="10">ABC transporter permease YknZ</fullName>
    </submittedName>
</protein>
<evidence type="ECO:0000256" key="5">
    <source>
        <dbReference type="ARBA" id="ARBA00023136"/>
    </source>
</evidence>
<dbReference type="Pfam" id="PF02687">
    <property type="entry name" value="FtsX"/>
    <property type="match status" value="1"/>
</dbReference>
<dbReference type="InterPro" id="IPR003838">
    <property type="entry name" value="ABC3_permease_C"/>
</dbReference>
<dbReference type="GeneID" id="89230792"/>
<dbReference type="Pfam" id="PF12704">
    <property type="entry name" value="MacB_PCD"/>
    <property type="match status" value="1"/>
</dbReference>
<evidence type="ECO:0000259" key="9">
    <source>
        <dbReference type="Pfam" id="PF12704"/>
    </source>
</evidence>
<evidence type="ECO:0000256" key="6">
    <source>
        <dbReference type="ARBA" id="ARBA00038076"/>
    </source>
</evidence>
<dbReference type="PANTHER" id="PTHR30572:SF4">
    <property type="entry name" value="ABC TRANSPORTER PERMEASE YTRF"/>
    <property type="match status" value="1"/>
</dbReference>
<dbReference type="GO" id="GO:0022857">
    <property type="term" value="F:transmembrane transporter activity"/>
    <property type="evidence" value="ECO:0007669"/>
    <property type="project" value="TreeGrafter"/>
</dbReference>
<evidence type="ECO:0000313" key="10">
    <source>
        <dbReference type="EMBL" id="WNY26124.1"/>
    </source>
</evidence>
<dbReference type="AlphaFoldDB" id="A0AA96V3W2"/>
<dbReference type="Proteomes" id="UP001303587">
    <property type="component" value="Chromosome"/>
</dbReference>
<feature type="domain" description="ABC3 transporter permease C-terminal" evidence="8">
    <location>
        <begin position="289"/>
        <end position="401"/>
    </location>
</feature>
<keyword evidence="2" id="KW-1003">Cell membrane</keyword>
<proteinExistence type="inferred from homology"/>
<sequence length="408" mass="43391">MIGLHHGISMGLASLKSAKMRSGLTALGIIIGIAAVVATFTLGSSFGAYFSDQISSSGSNYIMIISQKENLFFDQQVQVVRNTPGVTGASPVSFAGGVATFMGEEKNISAIYGVTEDYADIASVPMQSGSFITDKDTSAIVIGKKLAQEEFKNEITTRSTVTLTVLNTDTNEYITETFKVKGIAGYNETNIISGSEIDSAIYIPLDVAKKLSGKDDYYMIFAMTESADDVQEVADDVETNLARNLGVSERYLNNPEYEDLIPFMVMNQAEFLEQVQEITQILQTFLAGIGSISLVVGSVGIMNIMLVTVTERTKEIGTLKALGYSSKDVLLLFVTEAIMISSVGGTIGVFLGLLIGYIGAAVMGFSIGLSVPVIIGGIVLSMIIGVIAGVYPANKAAKMNPVDALRSE</sequence>
<dbReference type="RefSeq" id="WP_338102456.1">
    <property type="nucleotide sequence ID" value="NZ_CP131060.1"/>
</dbReference>
<accession>A0AA96V3W2</accession>
<comment type="similarity">
    <text evidence="6">Belongs to the ABC-4 integral membrane protein family.</text>
</comment>
<feature type="transmembrane region" description="Helical" evidence="7">
    <location>
        <begin position="24"/>
        <end position="50"/>
    </location>
</feature>
<keyword evidence="11" id="KW-1185">Reference proteome</keyword>
<evidence type="ECO:0000256" key="1">
    <source>
        <dbReference type="ARBA" id="ARBA00004651"/>
    </source>
</evidence>
<evidence type="ECO:0000259" key="8">
    <source>
        <dbReference type="Pfam" id="PF02687"/>
    </source>
</evidence>
<dbReference type="InterPro" id="IPR025857">
    <property type="entry name" value="MacB_PCD"/>
</dbReference>
<comment type="subcellular location">
    <subcellularLocation>
        <location evidence="1">Cell membrane</location>
        <topology evidence="1">Multi-pass membrane protein</topology>
    </subcellularLocation>
</comment>
<keyword evidence="4 7" id="KW-1133">Transmembrane helix</keyword>
<feature type="transmembrane region" description="Helical" evidence="7">
    <location>
        <begin position="285"/>
        <end position="309"/>
    </location>
</feature>